<gene>
    <name evidence="2" type="ORF">RMAR0315_LOCUS10606</name>
</gene>
<evidence type="ECO:0008006" key="3">
    <source>
        <dbReference type="Google" id="ProtNLM"/>
    </source>
</evidence>
<dbReference type="SUPFAM" id="SSF54928">
    <property type="entry name" value="RNA-binding domain, RBD"/>
    <property type="match status" value="1"/>
</dbReference>
<accession>A0A7S0BQI1</accession>
<dbReference type="InterPro" id="IPR035979">
    <property type="entry name" value="RBD_domain_sf"/>
</dbReference>
<organism evidence="2">
    <name type="scientific">Rhodosorus marinus</name>
    <dbReference type="NCBI Taxonomy" id="101924"/>
    <lineage>
        <taxon>Eukaryota</taxon>
        <taxon>Rhodophyta</taxon>
        <taxon>Stylonematophyceae</taxon>
        <taxon>Stylonematales</taxon>
        <taxon>Stylonemataceae</taxon>
        <taxon>Rhodosorus</taxon>
    </lineage>
</organism>
<dbReference type="EMBL" id="HBEK01019485">
    <property type="protein sequence ID" value="CAD8400610.1"/>
    <property type="molecule type" value="Transcribed_RNA"/>
</dbReference>
<dbReference type="AlphaFoldDB" id="A0A7S0BQI1"/>
<reference evidence="2" key="1">
    <citation type="submission" date="2021-01" db="EMBL/GenBank/DDBJ databases">
        <authorList>
            <person name="Corre E."/>
            <person name="Pelletier E."/>
            <person name="Niang G."/>
            <person name="Scheremetjew M."/>
            <person name="Finn R."/>
            <person name="Kale V."/>
            <person name="Holt S."/>
            <person name="Cochrane G."/>
            <person name="Meng A."/>
            <person name="Brown T."/>
            <person name="Cohen L."/>
        </authorList>
    </citation>
    <scope>NUCLEOTIDE SEQUENCE</scope>
    <source>
        <strain evidence="2">UTEX LB 2760</strain>
    </source>
</reference>
<evidence type="ECO:0000313" key="2">
    <source>
        <dbReference type="EMBL" id="CAD8400610.1"/>
    </source>
</evidence>
<name>A0A7S0BQI1_9RHOD</name>
<feature type="region of interest" description="Disordered" evidence="1">
    <location>
        <begin position="134"/>
        <end position="164"/>
    </location>
</feature>
<dbReference type="CDD" id="cd00590">
    <property type="entry name" value="RRM_SF"/>
    <property type="match status" value="1"/>
</dbReference>
<evidence type="ECO:0000256" key="1">
    <source>
        <dbReference type="SAM" id="MobiDB-lite"/>
    </source>
</evidence>
<sequence length="164" mass="18836">MVQILSILQEVSVVVEFQSPEKARIWRSSLRADYRGQAQLLPEREARQIGKSDVPWIRLDNFREETRMSTIQKTVYSIVTPLHIFFDCDDSGKYAIIRLSSTSEVELAHRALNEMYIDGRMVVCTKDSEHYNSLKGKSHTAAEVENTTENVQHHEEERTPAEAA</sequence>
<proteinExistence type="predicted"/>
<feature type="compositionally biased region" description="Basic and acidic residues" evidence="1">
    <location>
        <begin position="151"/>
        <end position="164"/>
    </location>
</feature>
<dbReference type="GO" id="GO:0003676">
    <property type="term" value="F:nucleic acid binding"/>
    <property type="evidence" value="ECO:0007669"/>
    <property type="project" value="InterPro"/>
</dbReference>
<protein>
    <recommendedName>
        <fullName evidence="3">RRM domain-containing protein</fullName>
    </recommendedName>
</protein>